<dbReference type="Proteomes" id="UP001139207">
    <property type="component" value="Unassembled WGS sequence"/>
</dbReference>
<accession>A0A9X1WHF2</accession>
<evidence type="ECO:0000313" key="3">
    <source>
        <dbReference type="Proteomes" id="UP001139207"/>
    </source>
</evidence>
<proteinExistence type="predicted"/>
<dbReference type="RefSeq" id="WP_244804816.1">
    <property type="nucleotide sequence ID" value="NZ_JALIEA010000016.1"/>
</dbReference>
<reference evidence="2" key="1">
    <citation type="submission" date="2022-04" db="EMBL/GenBank/DDBJ databases">
        <title>Corynebacterium kalidii LD5P10.</title>
        <authorList>
            <person name="Sun J.Q."/>
        </authorList>
    </citation>
    <scope>NUCLEOTIDE SEQUENCE</scope>
    <source>
        <strain evidence="2">LD5P10</strain>
    </source>
</reference>
<keyword evidence="1" id="KW-0472">Membrane</keyword>
<gene>
    <name evidence="2" type="ORF">MUN33_10260</name>
</gene>
<dbReference type="EMBL" id="JALIEA010000016">
    <property type="protein sequence ID" value="MCJ7859089.1"/>
    <property type="molecule type" value="Genomic_DNA"/>
</dbReference>
<keyword evidence="3" id="KW-1185">Reference proteome</keyword>
<evidence type="ECO:0000313" key="2">
    <source>
        <dbReference type="EMBL" id="MCJ7859089.1"/>
    </source>
</evidence>
<organism evidence="2 3">
    <name type="scientific">Corynebacterium kalidii</name>
    <dbReference type="NCBI Taxonomy" id="2931982"/>
    <lineage>
        <taxon>Bacteria</taxon>
        <taxon>Bacillati</taxon>
        <taxon>Actinomycetota</taxon>
        <taxon>Actinomycetes</taxon>
        <taxon>Mycobacteriales</taxon>
        <taxon>Corynebacteriaceae</taxon>
        <taxon>Corynebacterium</taxon>
    </lineage>
</organism>
<feature type="transmembrane region" description="Helical" evidence="1">
    <location>
        <begin position="32"/>
        <end position="50"/>
    </location>
</feature>
<name>A0A9X1WHF2_9CORY</name>
<sequence>MDSRKIVVPLTLLAAAGVLLPLTGVGPDWLPAAGWAMALAALAVALWVVASRPQRGNHRNQR</sequence>
<keyword evidence="1" id="KW-1133">Transmembrane helix</keyword>
<evidence type="ECO:0000256" key="1">
    <source>
        <dbReference type="SAM" id="Phobius"/>
    </source>
</evidence>
<keyword evidence="1" id="KW-0812">Transmembrane</keyword>
<protein>
    <submittedName>
        <fullName evidence="2">Uncharacterized protein</fullName>
    </submittedName>
</protein>
<dbReference type="AlphaFoldDB" id="A0A9X1WHF2"/>
<feature type="transmembrane region" description="Helical" evidence="1">
    <location>
        <begin position="7"/>
        <end position="26"/>
    </location>
</feature>
<comment type="caution">
    <text evidence="2">The sequence shown here is derived from an EMBL/GenBank/DDBJ whole genome shotgun (WGS) entry which is preliminary data.</text>
</comment>